<evidence type="ECO:0000313" key="8">
    <source>
        <dbReference type="Proteomes" id="UP000316778"/>
    </source>
</evidence>
<evidence type="ECO:0000256" key="6">
    <source>
        <dbReference type="SAM" id="Phobius"/>
    </source>
</evidence>
<dbReference type="Pfam" id="PF09678">
    <property type="entry name" value="Caa3_CtaG"/>
    <property type="match status" value="1"/>
</dbReference>
<keyword evidence="4 6" id="KW-1133">Transmembrane helix</keyword>
<comment type="subcellular location">
    <subcellularLocation>
        <location evidence="1">Cell membrane</location>
        <topology evidence="1">Multi-pass membrane protein</topology>
    </subcellularLocation>
</comment>
<evidence type="ECO:0000256" key="1">
    <source>
        <dbReference type="ARBA" id="ARBA00004651"/>
    </source>
</evidence>
<evidence type="ECO:0000256" key="2">
    <source>
        <dbReference type="ARBA" id="ARBA00022475"/>
    </source>
</evidence>
<keyword evidence="2" id="KW-1003">Cell membrane</keyword>
<organism evidence="7 8">
    <name type="scientific">Chitinophaga japonensis</name>
    <name type="common">Flexibacter japonensis</name>
    <dbReference type="NCBI Taxonomy" id="104662"/>
    <lineage>
        <taxon>Bacteria</taxon>
        <taxon>Pseudomonadati</taxon>
        <taxon>Bacteroidota</taxon>
        <taxon>Chitinophagia</taxon>
        <taxon>Chitinophagales</taxon>
        <taxon>Chitinophagaceae</taxon>
        <taxon>Chitinophaga</taxon>
    </lineage>
</organism>
<dbReference type="EMBL" id="VLLG01000005">
    <property type="protein sequence ID" value="TWI84461.1"/>
    <property type="molecule type" value="Genomic_DNA"/>
</dbReference>
<reference evidence="7 8" key="1">
    <citation type="journal article" date="2013" name="Stand. Genomic Sci.">
        <title>Genomic Encyclopedia of Type Strains, Phase I: The one thousand microbial genomes (KMG-I) project.</title>
        <authorList>
            <person name="Kyrpides N.C."/>
            <person name="Woyke T."/>
            <person name="Eisen J.A."/>
            <person name="Garrity G."/>
            <person name="Lilburn T.G."/>
            <person name="Beck B.J."/>
            <person name="Whitman W.B."/>
            <person name="Hugenholtz P."/>
            <person name="Klenk H.P."/>
        </authorList>
    </citation>
    <scope>NUCLEOTIDE SEQUENCE [LARGE SCALE GENOMIC DNA]</scope>
    <source>
        <strain evidence="7 8">DSM 13484</strain>
    </source>
</reference>
<evidence type="ECO:0000313" key="7">
    <source>
        <dbReference type="EMBL" id="TWI84461.1"/>
    </source>
</evidence>
<sequence>MNHTISFWSIDGTAAVVIAALALLYGLCGGFRRNPRMKYAAVAGALLLLCLCSPLQVLSAHYLFSAHMTVHVILLLLVGPLLLLGWPRVTAQSLPDRLFAWLRRNPAAAWIIGMGVMWCWHVPVIFNSSMDGMHHPGGVHWVHVAETFSLVLGGMVYSAPVLHPDPRYRMHALSGVVYLFTACTGCSILGLLITFAPAGTYMHYLSAADAYGLNAVIQQQWQLTRKADQQAAGLIMWVPCCFIYISGAIYLMAGWFGSREPASAVKNIAS</sequence>
<proteinExistence type="predicted"/>
<evidence type="ECO:0000256" key="5">
    <source>
        <dbReference type="ARBA" id="ARBA00023136"/>
    </source>
</evidence>
<feature type="transmembrane region" description="Helical" evidence="6">
    <location>
        <begin position="138"/>
        <end position="160"/>
    </location>
</feature>
<keyword evidence="8" id="KW-1185">Reference proteome</keyword>
<name>A0A562ST89_CHIJA</name>
<feature type="transmembrane region" description="Helical" evidence="6">
    <location>
        <begin position="39"/>
        <end position="58"/>
    </location>
</feature>
<accession>A0A562ST89</accession>
<feature type="transmembrane region" description="Helical" evidence="6">
    <location>
        <begin position="172"/>
        <end position="196"/>
    </location>
</feature>
<dbReference type="Proteomes" id="UP000316778">
    <property type="component" value="Unassembled WGS sequence"/>
</dbReference>
<evidence type="ECO:0000256" key="3">
    <source>
        <dbReference type="ARBA" id="ARBA00022692"/>
    </source>
</evidence>
<feature type="transmembrane region" description="Helical" evidence="6">
    <location>
        <begin position="64"/>
        <end position="86"/>
    </location>
</feature>
<protein>
    <submittedName>
        <fullName evidence="7">Putative membrane protein</fullName>
    </submittedName>
</protein>
<gene>
    <name evidence="7" type="ORF">LX66_4831</name>
</gene>
<feature type="transmembrane region" description="Helical" evidence="6">
    <location>
        <begin position="107"/>
        <end position="126"/>
    </location>
</feature>
<dbReference type="RefSeq" id="WP_145718134.1">
    <property type="nucleotide sequence ID" value="NZ_BAAAFY010000002.1"/>
</dbReference>
<dbReference type="OrthoDB" id="259025at2"/>
<evidence type="ECO:0000256" key="4">
    <source>
        <dbReference type="ARBA" id="ARBA00022989"/>
    </source>
</evidence>
<keyword evidence="5 6" id="KW-0472">Membrane</keyword>
<feature type="transmembrane region" description="Helical" evidence="6">
    <location>
        <begin position="234"/>
        <end position="256"/>
    </location>
</feature>
<feature type="transmembrane region" description="Helical" evidence="6">
    <location>
        <begin position="6"/>
        <end position="27"/>
    </location>
</feature>
<dbReference type="AlphaFoldDB" id="A0A562ST89"/>
<comment type="caution">
    <text evidence="7">The sequence shown here is derived from an EMBL/GenBank/DDBJ whole genome shotgun (WGS) entry which is preliminary data.</text>
</comment>
<dbReference type="InterPro" id="IPR019108">
    <property type="entry name" value="Caa3_assmbl_CtaG-rel"/>
</dbReference>
<keyword evidence="3 6" id="KW-0812">Transmembrane</keyword>
<dbReference type="GO" id="GO:0005886">
    <property type="term" value="C:plasma membrane"/>
    <property type="evidence" value="ECO:0007669"/>
    <property type="project" value="UniProtKB-SubCell"/>
</dbReference>